<name>A0AAD4P0P7_PERFH</name>
<keyword evidence="2" id="KW-1185">Reference proteome</keyword>
<protein>
    <recommendedName>
        <fullName evidence="3">Late embryogenesis abundant protein</fullName>
    </recommendedName>
</protein>
<gene>
    <name evidence="1" type="ORF">C2S53_008450</name>
</gene>
<comment type="caution">
    <text evidence="1">The sequence shown here is derived from an EMBL/GenBank/DDBJ whole genome shotgun (WGS) entry which is preliminary data.</text>
</comment>
<evidence type="ECO:0008006" key="3">
    <source>
        <dbReference type="Google" id="ProtNLM"/>
    </source>
</evidence>
<dbReference type="Pfam" id="PF03242">
    <property type="entry name" value="LEA_3a"/>
    <property type="match status" value="1"/>
</dbReference>
<evidence type="ECO:0000313" key="1">
    <source>
        <dbReference type="EMBL" id="KAH6821845.1"/>
    </source>
</evidence>
<accession>A0AAD4P0P7</accession>
<dbReference type="InterPro" id="IPR004926">
    <property type="entry name" value="LEA_3a"/>
</dbReference>
<proteinExistence type="predicted"/>
<dbReference type="Proteomes" id="UP001190926">
    <property type="component" value="Unassembled WGS sequence"/>
</dbReference>
<dbReference type="PANTHER" id="PTHR33509">
    <property type="entry name" value="LATE EMBRYOGENIS ABUNDANT PROTEIN 2-RELATED"/>
    <property type="match status" value="1"/>
</dbReference>
<organism evidence="1 2">
    <name type="scientific">Perilla frutescens var. hirtella</name>
    <name type="common">Perilla citriodora</name>
    <name type="synonym">Perilla setoyensis</name>
    <dbReference type="NCBI Taxonomy" id="608512"/>
    <lineage>
        <taxon>Eukaryota</taxon>
        <taxon>Viridiplantae</taxon>
        <taxon>Streptophyta</taxon>
        <taxon>Embryophyta</taxon>
        <taxon>Tracheophyta</taxon>
        <taxon>Spermatophyta</taxon>
        <taxon>Magnoliopsida</taxon>
        <taxon>eudicotyledons</taxon>
        <taxon>Gunneridae</taxon>
        <taxon>Pentapetalae</taxon>
        <taxon>asterids</taxon>
        <taxon>lamiids</taxon>
        <taxon>Lamiales</taxon>
        <taxon>Lamiaceae</taxon>
        <taxon>Nepetoideae</taxon>
        <taxon>Elsholtzieae</taxon>
        <taxon>Perilla</taxon>
    </lineage>
</organism>
<dbReference type="PANTHER" id="PTHR33509:SF21">
    <property type="entry name" value="OS02G0564600 PROTEIN"/>
    <property type="match status" value="1"/>
</dbReference>
<dbReference type="EMBL" id="SDAM02001843">
    <property type="protein sequence ID" value="KAH6821845.1"/>
    <property type="molecule type" value="Genomic_DNA"/>
</dbReference>
<evidence type="ECO:0000313" key="2">
    <source>
        <dbReference type="Proteomes" id="UP001190926"/>
    </source>
</evidence>
<reference evidence="1 2" key="1">
    <citation type="journal article" date="2021" name="Nat. Commun.">
        <title>Incipient diploidization of the medicinal plant Perilla within 10,000 years.</title>
        <authorList>
            <person name="Zhang Y."/>
            <person name="Shen Q."/>
            <person name="Leng L."/>
            <person name="Zhang D."/>
            <person name="Chen S."/>
            <person name="Shi Y."/>
            <person name="Ning Z."/>
            <person name="Chen S."/>
        </authorList>
    </citation>
    <scope>NUCLEOTIDE SEQUENCE [LARGE SCALE GENOMIC DNA]</scope>
    <source>
        <strain evidence="2">cv. PC099</strain>
    </source>
</reference>
<sequence length="91" mass="10504">MANTLKSLFLMRSRAYAATADKVKLRSTVPMISKVVAESTETNTTKKEVFWMRDPKTGNWMPENHFAEVNVAELREKLLSKKPRCESYFCD</sequence>
<dbReference type="AlphaFoldDB" id="A0AAD4P0P7"/>